<accession>A0A235BZ40</accession>
<evidence type="ECO:0000256" key="2">
    <source>
        <dbReference type="ARBA" id="ARBA00022741"/>
    </source>
</evidence>
<evidence type="ECO:0000259" key="7">
    <source>
        <dbReference type="SMART" id="SM01086"/>
    </source>
</evidence>
<dbReference type="GO" id="GO:0016887">
    <property type="term" value="F:ATP hydrolysis activity"/>
    <property type="evidence" value="ECO:0007669"/>
    <property type="project" value="InterPro"/>
</dbReference>
<dbReference type="Pfam" id="PF07724">
    <property type="entry name" value="AAA_2"/>
    <property type="match status" value="1"/>
</dbReference>
<keyword evidence="3" id="KW-0067">ATP-binding</keyword>
<name>A0A235BZ40_UNCW3</name>
<evidence type="ECO:0000256" key="5">
    <source>
        <dbReference type="SAM" id="Coils"/>
    </source>
</evidence>
<keyword evidence="4" id="KW-0143">Chaperone</keyword>
<dbReference type="InterPro" id="IPR019489">
    <property type="entry name" value="Clp_ATPase_C"/>
</dbReference>
<dbReference type="InterPro" id="IPR050052">
    <property type="entry name" value="ATP-dep_Clp_protease_ClpX"/>
</dbReference>
<dbReference type="EMBL" id="NOZQ01000003">
    <property type="protein sequence ID" value="OYD17608.1"/>
    <property type="molecule type" value="Genomic_DNA"/>
</dbReference>
<dbReference type="SMART" id="SM01086">
    <property type="entry name" value="ClpB_D2-small"/>
    <property type="match status" value="1"/>
</dbReference>
<evidence type="ECO:0000313" key="8">
    <source>
        <dbReference type="EMBL" id="OYD17608.1"/>
    </source>
</evidence>
<evidence type="ECO:0000256" key="4">
    <source>
        <dbReference type="ARBA" id="ARBA00023186"/>
    </source>
</evidence>
<proteinExistence type="inferred from homology"/>
<comment type="caution">
    <text evidence="8">The sequence shown here is derived from an EMBL/GenBank/DDBJ whole genome shotgun (WGS) entry which is preliminary data.</text>
</comment>
<evidence type="ECO:0000259" key="6">
    <source>
        <dbReference type="SMART" id="SM00382"/>
    </source>
</evidence>
<keyword evidence="5" id="KW-0175">Coiled coil</keyword>
<evidence type="ECO:0000256" key="1">
    <source>
        <dbReference type="ARBA" id="ARBA00009771"/>
    </source>
</evidence>
<feature type="domain" description="Clp ATPase C-terminal" evidence="7">
    <location>
        <begin position="330"/>
        <end position="424"/>
    </location>
</feature>
<dbReference type="GO" id="GO:0008233">
    <property type="term" value="F:peptidase activity"/>
    <property type="evidence" value="ECO:0007669"/>
    <property type="project" value="InterPro"/>
</dbReference>
<dbReference type="GO" id="GO:0005524">
    <property type="term" value="F:ATP binding"/>
    <property type="evidence" value="ECO:0007669"/>
    <property type="project" value="UniProtKB-KW"/>
</dbReference>
<dbReference type="InterPro" id="IPR027417">
    <property type="entry name" value="P-loop_NTPase"/>
</dbReference>
<organism evidence="8 9">
    <name type="scientific">candidate division WOR-3 bacterium JGI_Cruoil_03_44_89</name>
    <dbReference type="NCBI Taxonomy" id="1973748"/>
    <lineage>
        <taxon>Bacteria</taxon>
        <taxon>Bacteria division WOR-3</taxon>
    </lineage>
</organism>
<dbReference type="InterPro" id="IPR003959">
    <property type="entry name" value="ATPase_AAA_core"/>
</dbReference>
<dbReference type="SUPFAM" id="SSF52540">
    <property type="entry name" value="P-loop containing nucleoside triphosphate hydrolases"/>
    <property type="match status" value="1"/>
</dbReference>
<gene>
    <name evidence="8" type="ORF">CH333_00325</name>
</gene>
<comment type="similarity">
    <text evidence="1">Belongs to the ClpX chaperone family. HslU subfamily.</text>
</comment>
<dbReference type="GO" id="GO:0009376">
    <property type="term" value="C:HslUV protease complex"/>
    <property type="evidence" value="ECO:0007669"/>
    <property type="project" value="InterPro"/>
</dbReference>
<keyword evidence="2" id="KW-0547">Nucleotide-binding</keyword>
<dbReference type="Pfam" id="PF00004">
    <property type="entry name" value="AAA"/>
    <property type="match status" value="1"/>
</dbReference>
<dbReference type="NCBIfam" id="NF003544">
    <property type="entry name" value="PRK05201.1"/>
    <property type="match status" value="1"/>
</dbReference>
<dbReference type="Gene3D" id="3.40.50.300">
    <property type="entry name" value="P-loop containing nucleotide triphosphate hydrolases"/>
    <property type="match status" value="2"/>
</dbReference>
<dbReference type="InterPro" id="IPR004491">
    <property type="entry name" value="HslU"/>
</dbReference>
<dbReference type="InterPro" id="IPR003593">
    <property type="entry name" value="AAA+_ATPase"/>
</dbReference>
<dbReference type="Proteomes" id="UP000215215">
    <property type="component" value="Unassembled WGS sequence"/>
</dbReference>
<dbReference type="GO" id="GO:0051603">
    <property type="term" value="P:proteolysis involved in protein catabolic process"/>
    <property type="evidence" value="ECO:0007669"/>
    <property type="project" value="TreeGrafter"/>
</dbReference>
<reference evidence="8 9" key="1">
    <citation type="submission" date="2017-07" db="EMBL/GenBank/DDBJ databases">
        <title>Recovery of genomes from metagenomes via a dereplication, aggregation, and scoring strategy.</title>
        <authorList>
            <person name="Sieber C.M."/>
            <person name="Probst A.J."/>
            <person name="Sharrar A."/>
            <person name="Thomas B.C."/>
            <person name="Hess M."/>
            <person name="Tringe S.G."/>
            <person name="Banfield J.F."/>
        </authorList>
    </citation>
    <scope>NUCLEOTIDE SEQUENCE [LARGE SCALE GENOMIC DNA]</scope>
    <source>
        <strain evidence="8">JGI_Cruoil_03_44_89</strain>
    </source>
</reference>
<dbReference type="Gene3D" id="1.10.8.60">
    <property type="match status" value="1"/>
</dbReference>
<dbReference type="AlphaFoldDB" id="A0A235BZ40"/>
<protein>
    <submittedName>
        <fullName evidence="8">HslU--HslV peptidase ATPase subunit</fullName>
    </submittedName>
</protein>
<dbReference type="PANTHER" id="PTHR48102:SF3">
    <property type="entry name" value="ATP-DEPENDENT PROTEASE ATPASE SUBUNIT HSLU"/>
    <property type="match status" value="1"/>
</dbReference>
<dbReference type="SMART" id="SM00382">
    <property type="entry name" value="AAA"/>
    <property type="match status" value="1"/>
</dbReference>
<feature type="coiled-coil region" evidence="5">
    <location>
        <begin position="105"/>
        <end position="132"/>
    </location>
</feature>
<evidence type="ECO:0000313" key="9">
    <source>
        <dbReference type="Proteomes" id="UP000215215"/>
    </source>
</evidence>
<sequence>MNKRELKPKEIVKELDRHIIGQSEAKRAIAIAIRNRWRRQRVKGLMREEILPNNLILIGPTGVGKTEIARRIARLVNAPFMKVEASKYTEVGYVGRDVEAMVRDLMNISVNMVKARRQIEVAERARERGEERLLDLLLPGENKEKQKESRDKLRKLLRKGALKDRFVNVPVYVQSFPLIEIFGPMGMEEINTDIQDMMSSIAPKKHKTKRIKVNEAKEILAQEEAQKLVDMEEVISEAKENMENSGIIFIDELDKIVGADGRGGPDVSRAGVQRDLLPIVEGCNVTTKYGMVRTDHILFIAAGAFTSSKPSDLIPELQGRFPIRVELARLKKEDFKRILTEPENALIKQYIALFKTEKVDMSFDEMAIDAIAEYAAKVNETTDDIGARRLHTIMFALMEDWLYKVPKRGIKKVHIEENDVRERLKDIVKNVDIARYIL</sequence>
<feature type="domain" description="AAA+ ATPase" evidence="6">
    <location>
        <begin position="51"/>
        <end position="327"/>
    </location>
</feature>
<evidence type="ECO:0000256" key="3">
    <source>
        <dbReference type="ARBA" id="ARBA00022840"/>
    </source>
</evidence>
<dbReference type="PANTHER" id="PTHR48102">
    <property type="entry name" value="ATP-DEPENDENT CLP PROTEASE ATP-BINDING SUBUNIT CLPX-LIKE, MITOCHONDRIAL-RELATED"/>
    <property type="match status" value="1"/>
</dbReference>
<dbReference type="NCBIfam" id="TIGR00390">
    <property type="entry name" value="hslU"/>
    <property type="match status" value="1"/>
</dbReference>